<feature type="binding site" evidence="6">
    <location>
        <position position="370"/>
    </location>
    <ligand>
        <name>Zn(2+)</name>
        <dbReference type="ChEBI" id="CHEBI:29105"/>
    </ligand>
</feature>
<evidence type="ECO:0000256" key="2">
    <source>
        <dbReference type="ARBA" id="ARBA00022475"/>
    </source>
</evidence>
<feature type="binding site" evidence="6">
    <location>
        <position position="372"/>
    </location>
    <ligand>
        <name>Zn(2+)</name>
        <dbReference type="ChEBI" id="CHEBI:29105"/>
    </ligand>
</feature>
<keyword evidence="3 6" id="KW-0479">Metal-binding</keyword>
<comment type="similarity">
    <text evidence="6">Belongs to the inorganic carbon transporter (TC 9.A.2) DabA family.</text>
</comment>
<sequence>MTTLSSQPQPALGPRDQSPPKQPSTAVYEALTAVQNRIAPVWPLKDYVAVNPYLGYATQDFLGARHTLRSVSDVELLMSGDYYRQQFDGGSFSKEDIEAAVDELVAAGVTGSERIDVNQVLAFLAGPQGAVPTADADFTKSGEPNRAVRTLAETYDSHTGSNWSRRVCEAVSQQCASHYDQGQAVWQSGWRELPLYQAWRAAAQHNRTFEILGVRGFRRFVSKLPNQPQDAVAALLSRLGVPEQLWTDFLLCEALATPGWTAWTRRQDRQLEQQGRVDTDLVGLLAMRLAHEVALAEHFDFRVDWDSVVSRHNKLRAEAGQPSGEALLRYALLRACEIAFRKQIVGGLQSRPEAAPRVHDAPALAQMVFCIDVRSERVRRRLEAASSGVETYGFAGFFGLPIEFLELGEQEGSPQVPVLISPKFRVYEELETHDQALIAKTHQRRALVRLMRKTWKGFQASAISAFAFVETAGMLYGLKLIARTLRLNRGRPGRFDGVRRAERDQLAPSLAGLPQQGVGPGEQVDMAESILRGIGIVDNFARLVAFCGHGSQTENNPLKAGLDCGACGGHSGESNARLAAKLLNQPHVRLGLAERGIAVPADTRFVAALHNTTTDKLQFFDLHQLPPSHEDDLQQLQRHADLASQQTAVERLATLPGRGVEDLVRRSLDWSEVRPEWGLAGNAAFIAAPRDLTKRASLDGRVFLHSYDWSRDEGFAVLEQIMTAPLVVANWINMQYYASTVDPVHFGSGNKTVHNVVGQFGVLSGNGGDLMTGLPWQSVHDGAHYQHHPLRLLGMIAAPRAAIEGVLAKHREVSDLVSNGWMQLVAIEDGVYFRYSERQQWEPLSTPAGLEPVA</sequence>
<name>A0A5C5YTN6_9BACT</name>
<reference evidence="8 9" key="1">
    <citation type="submission" date="2019-02" db="EMBL/GenBank/DDBJ databases">
        <title>Deep-cultivation of Planctomycetes and their phenomic and genomic characterization uncovers novel biology.</title>
        <authorList>
            <person name="Wiegand S."/>
            <person name="Jogler M."/>
            <person name="Boedeker C."/>
            <person name="Pinto D."/>
            <person name="Vollmers J."/>
            <person name="Rivas-Marin E."/>
            <person name="Kohn T."/>
            <person name="Peeters S.H."/>
            <person name="Heuer A."/>
            <person name="Rast P."/>
            <person name="Oberbeckmann S."/>
            <person name="Bunk B."/>
            <person name="Jeske O."/>
            <person name="Meyerdierks A."/>
            <person name="Storesund J.E."/>
            <person name="Kallscheuer N."/>
            <person name="Luecker S."/>
            <person name="Lage O.M."/>
            <person name="Pohl T."/>
            <person name="Merkel B.J."/>
            <person name="Hornburger P."/>
            <person name="Mueller R.-W."/>
            <person name="Bruemmer F."/>
            <person name="Labrenz M."/>
            <person name="Spormann A.M."/>
            <person name="Op Den Camp H."/>
            <person name="Overmann J."/>
            <person name="Amann R."/>
            <person name="Jetten M.S.M."/>
            <person name="Mascher T."/>
            <person name="Medema M.H."/>
            <person name="Devos D.P."/>
            <person name="Kaster A.-K."/>
            <person name="Ovreas L."/>
            <person name="Rohde M."/>
            <person name="Galperin M.Y."/>
            <person name="Jogler C."/>
        </authorList>
    </citation>
    <scope>NUCLEOTIDE SEQUENCE [LARGE SCALE GENOMIC DNA]</scope>
    <source>
        <strain evidence="8 9">Pla123a</strain>
    </source>
</reference>
<evidence type="ECO:0000256" key="3">
    <source>
        <dbReference type="ARBA" id="ARBA00022723"/>
    </source>
</evidence>
<evidence type="ECO:0000256" key="6">
    <source>
        <dbReference type="HAMAP-Rule" id="MF_01871"/>
    </source>
</evidence>
<feature type="binding site" evidence="6">
    <location>
        <position position="549"/>
    </location>
    <ligand>
        <name>Zn(2+)</name>
        <dbReference type="ChEBI" id="CHEBI:29105"/>
    </ligand>
</feature>
<dbReference type="EMBL" id="SJPO01000002">
    <property type="protein sequence ID" value="TWT78359.1"/>
    <property type="molecule type" value="Genomic_DNA"/>
</dbReference>
<evidence type="ECO:0000313" key="9">
    <source>
        <dbReference type="Proteomes" id="UP000318478"/>
    </source>
</evidence>
<comment type="function">
    <text evidence="6">Part of an energy-coupled inorganic carbon pump.</text>
</comment>
<dbReference type="RefSeq" id="WP_197527705.1">
    <property type="nucleotide sequence ID" value="NZ_SJPO01000002.1"/>
</dbReference>
<evidence type="ECO:0000313" key="8">
    <source>
        <dbReference type="EMBL" id="TWT78359.1"/>
    </source>
</evidence>
<dbReference type="HAMAP" id="MF_01871">
    <property type="entry name" value="DabA"/>
    <property type="match status" value="1"/>
</dbReference>
<keyword evidence="1 6" id="KW-0813">Transport</keyword>
<dbReference type="Proteomes" id="UP000318478">
    <property type="component" value="Unassembled WGS sequence"/>
</dbReference>
<evidence type="ECO:0000256" key="5">
    <source>
        <dbReference type="ARBA" id="ARBA00023136"/>
    </source>
</evidence>
<dbReference type="PANTHER" id="PTHR38344">
    <property type="entry name" value="UPF0753 PROTEIN AQ_863"/>
    <property type="match status" value="1"/>
</dbReference>
<feature type="binding site" evidence="6">
    <location>
        <position position="564"/>
    </location>
    <ligand>
        <name>Zn(2+)</name>
        <dbReference type="ChEBI" id="CHEBI:29105"/>
    </ligand>
</feature>
<gene>
    <name evidence="6" type="primary">dabA</name>
    <name evidence="8" type="ORF">Pla123a_11500</name>
</gene>
<keyword evidence="9" id="KW-1185">Reference proteome</keyword>
<organism evidence="8 9">
    <name type="scientific">Posidoniimonas polymericola</name>
    <dbReference type="NCBI Taxonomy" id="2528002"/>
    <lineage>
        <taxon>Bacteria</taxon>
        <taxon>Pseudomonadati</taxon>
        <taxon>Planctomycetota</taxon>
        <taxon>Planctomycetia</taxon>
        <taxon>Pirellulales</taxon>
        <taxon>Lacipirellulaceae</taxon>
        <taxon>Posidoniimonas</taxon>
    </lineage>
</organism>
<protein>
    <recommendedName>
        <fullName evidence="6">Probable inorganic carbon transporter subunit DabA</fullName>
    </recommendedName>
</protein>
<comment type="subcellular location">
    <subcellularLocation>
        <location evidence="6">Cell membrane</location>
        <topology evidence="6">Peripheral membrane protein</topology>
    </subcellularLocation>
</comment>
<keyword evidence="2 6" id="KW-1003">Cell membrane</keyword>
<keyword evidence="4 6" id="KW-0862">Zinc</keyword>
<accession>A0A5C5YTN6</accession>
<evidence type="ECO:0000256" key="4">
    <source>
        <dbReference type="ARBA" id="ARBA00022833"/>
    </source>
</evidence>
<dbReference type="GO" id="GO:0005886">
    <property type="term" value="C:plasma membrane"/>
    <property type="evidence" value="ECO:0007669"/>
    <property type="project" value="UniProtKB-SubCell"/>
</dbReference>
<dbReference type="AlphaFoldDB" id="A0A5C5YTN6"/>
<comment type="cofactor">
    <cofactor evidence="6">
        <name>Zn(2+)</name>
        <dbReference type="ChEBI" id="CHEBI:29105"/>
    </cofactor>
</comment>
<dbReference type="GO" id="GO:0008270">
    <property type="term" value="F:zinc ion binding"/>
    <property type="evidence" value="ECO:0007669"/>
    <property type="project" value="UniProtKB-UniRule"/>
</dbReference>
<dbReference type="InterPro" id="IPR018752">
    <property type="entry name" value="DabA"/>
</dbReference>
<dbReference type="Pfam" id="PF10070">
    <property type="entry name" value="DabA"/>
    <property type="match status" value="1"/>
</dbReference>
<dbReference type="PANTHER" id="PTHR38344:SF1">
    <property type="entry name" value="INORGANIC CARBON TRANSPORTER SUBUNIT DABA-RELATED"/>
    <property type="match status" value="1"/>
</dbReference>
<comment type="subunit">
    <text evidence="6">Forms a complex with DabB.</text>
</comment>
<evidence type="ECO:0000256" key="1">
    <source>
        <dbReference type="ARBA" id="ARBA00022448"/>
    </source>
</evidence>
<comment type="caution">
    <text evidence="8">The sequence shown here is derived from an EMBL/GenBank/DDBJ whole genome shotgun (WGS) entry which is preliminary data.</text>
</comment>
<proteinExistence type="inferred from homology"/>
<evidence type="ECO:0000256" key="7">
    <source>
        <dbReference type="SAM" id="MobiDB-lite"/>
    </source>
</evidence>
<keyword evidence="5 6" id="KW-0472">Membrane</keyword>
<feature type="region of interest" description="Disordered" evidence="7">
    <location>
        <begin position="1"/>
        <end position="24"/>
    </location>
</feature>